<organism evidence="2 3">
    <name type="scientific">Methanococcoides seepicolus</name>
    <dbReference type="NCBI Taxonomy" id="2828780"/>
    <lineage>
        <taxon>Archaea</taxon>
        <taxon>Methanobacteriati</taxon>
        <taxon>Methanobacteriota</taxon>
        <taxon>Stenosarchaea group</taxon>
        <taxon>Methanomicrobia</taxon>
        <taxon>Methanosarcinales</taxon>
        <taxon>Methanosarcinaceae</taxon>
        <taxon>Methanococcoides</taxon>
    </lineage>
</organism>
<evidence type="ECO:0000256" key="1">
    <source>
        <dbReference type="SAM" id="Phobius"/>
    </source>
</evidence>
<keyword evidence="1" id="KW-0472">Membrane</keyword>
<comment type="caution">
    <text evidence="2">The sequence shown here is derived from an EMBL/GenBank/DDBJ whole genome shotgun (WGS) entry which is preliminary data.</text>
</comment>
<keyword evidence="1" id="KW-0812">Transmembrane</keyword>
<reference evidence="2" key="2">
    <citation type="submission" date="2021-04" db="EMBL/GenBank/DDBJ databases">
        <authorList>
            <person name="Dong X."/>
        </authorList>
    </citation>
    <scope>NUCLEOTIDE SEQUENCE</scope>
    <source>
        <strain evidence="2">LLY</strain>
    </source>
</reference>
<sequence>MKQFYTDNKAVSTSVGFILTFVITIITFILVMQSSYDLMDQAEHTVMREEFEIHGNNIALQLAKIDTMIGVVNNGGGEIIDHRSELMIPIRIANEYYYVEFSNQTREIIFESNERSETRVQVAFNIENTNIMSTTLSSASGDHFLLYNSTSNMIEIY</sequence>
<keyword evidence="1" id="KW-1133">Transmembrane helix</keyword>
<protein>
    <submittedName>
        <fullName evidence="2">Uncharacterized protein</fullName>
    </submittedName>
</protein>
<dbReference type="AlphaFoldDB" id="A0A9E4ZFW5"/>
<dbReference type="EMBL" id="JAGSOI010000014">
    <property type="protein sequence ID" value="MCM1986384.1"/>
    <property type="molecule type" value="Genomic_DNA"/>
</dbReference>
<evidence type="ECO:0000313" key="2">
    <source>
        <dbReference type="EMBL" id="MCM1986384.1"/>
    </source>
</evidence>
<feature type="transmembrane region" description="Helical" evidence="1">
    <location>
        <begin position="12"/>
        <end position="31"/>
    </location>
</feature>
<dbReference type="InterPro" id="IPR055690">
    <property type="entry name" value="DUF7266"/>
</dbReference>
<evidence type="ECO:0000313" key="3">
    <source>
        <dbReference type="Proteomes" id="UP001056766"/>
    </source>
</evidence>
<dbReference type="Pfam" id="PF23928">
    <property type="entry name" value="DUF7266"/>
    <property type="match status" value="1"/>
</dbReference>
<keyword evidence="3" id="KW-1185">Reference proteome</keyword>
<accession>A0A9E4ZFW5</accession>
<dbReference type="RefSeq" id="WP_250867769.1">
    <property type="nucleotide sequence ID" value="NZ_JAGSOI010000014.1"/>
</dbReference>
<proteinExistence type="predicted"/>
<reference evidence="2" key="1">
    <citation type="journal article" date="2021" name="mSystems">
        <title>Bacteria and Archaea Synergistically Convert Glycine Betaine to Biogenic Methane in the Formosa Cold Seep of the South China Sea.</title>
        <authorList>
            <person name="Li L."/>
            <person name="Zhang W."/>
            <person name="Zhang S."/>
            <person name="Song L."/>
            <person name="Sun Q."/>
            <person name="Zhang H."/>
            <person name="Xiang H."/>
            <person name="Dong X."/>
        </authorList>
    </citation>
    <scope>NUCLEOTIDE SEQUENCE</scope>
    <source>
        <strain evidence="2">LLY</strain>
    </source>
</reference>
<gene>
    <name evidence="2" type="ORF">KDK67_05120</name>
</gene>
<dbReference type="Proteomes" id="UP001056766">
    <property type="component" value="Unassembled WGS sequence"/>
</dbReference>
<name>A0A9E4ZFW5_9EURY</name>